<dbReference type="InterPro" id="IPR050707">
    <property type="entry name" value="HTH_MetabolicPath_Reg"/>
</dbReference>
<feature type="domain" description="HTH iclR-type" evidence="4">
    <location>
        <begin position="1"/>
        <end position="54"/>
    </location>
</feature>
<dbReference type="InterPro" id="IPR036388">
    <property type="entry name" value="WH-like_DNA-bd_sf"/>
</dbReference>
<feature type="domain" description="IclR-ED" evidence="5">
    <location>
        <begin position="52"/>
        <end position="232"/>
    </location>
</feature>
<evidence type="ECO:0000256" key="1">
    <source>
        <dbReference type="ARBA" id="ARBA00023015"/>
    </source>
</evidence>
<keyword evidence="3" id="KW-0804">Transcription</keyword>
<dbReference type="Proteomes" id="UP001595823">
    <property type="component" value="Unassembled WGS sequence"/>
</dbReference>
<evidence type="ECO:0000313" key="7">
    <source>
        <dbReference type="Proteomes" id="UP001595823"/>
    </source>
</evidence>
<evidence type="ECO:0000256" key="2">
    <source>
        <dbReference type="ARBA" id="ARBA00023125"/>
    </source>
</evidence>
<dbReference type="PANTHER" id="PTHR30136">
    <property type="entry name" value="HELIX-TURN-HELIX TRANSCRIPTIONAL REGULATOR, ICLR FAMILY"/>
    <property type="match status" value="1"/>
</dbReference>
<dbReference type="PANTHER" id="PTHR30136:SF35">
    <property type="entry name" value="HTH-TYPE TRANSCRIPTIONAL REGULATOR RV1719"/>
    <property type="match status" value="1"/>
</dbReference>
<dbReference type="RefSeq" id="WP_380623187.1">
    <property type="nucleotide sequence ID" value="NZ_JBHSDK010000023.1"/>
</dbReference>
<name>A0ABV8U159_9ACTN</name>
<dbReference type="InterPro" id="IPR036390">
    <property type="entry name" value="WH_DNA-bd_sf"/>
</dbReference>
<dbReference type="SUPFAM" id="SSF46785">
    <property type="entry name" value="Winged helix' DNA-binding domain"/>
    <property type="match status" value="1"/>
</dbReference>
<dbReference type="Gene3D" id="3.30.450.40">
    <property type="match status" value="1"/>
</dbReference>
<dbReference type="Gene3D" id="1.10.10.10">
    <property type="entry name" value="Winged helix-like DNA-binding domain superfamily/Winged helix DNA-binding domain"/>
    <property type="match status" value="1"/>
</dbReference>
<accession>A0ABV8U159</accession>
<evidence type="ECO:0000259" key="5">
    <source>
        <dbReference type="PROSITE" id="PS51078"/>
    </source>
</evidence>
<organism evidence="6 7">
    <name type="scientific">Salininema proteolyticum</name>
    <dbReference type="NCBI Taxonomy" id="1607685"/>
    <lineage>
        <taxon>Bacteria</taxon>
        <taxon>Bacillati</taxon>
        <taxon>Actinomycetota</taxon>
        <taxon>Actinomycetes</taxon>
        <taxon>Glycomycetales</taxon>
        <taxon>Glycomycetaceae</taxon>
        <taxon>Salininema</taxon>
    </lineage>
</organism>
<evidence type="ECO:0000259" key="4">
    <source>
        <dbReference type="PROSITE" id="PS51077"/>
    </source>
</evidence>
<protein>
    <submittedName>
        <fullName evidence="6">IclR family transcriptional regulator</fullName>
    </submittedName>
</protein>
<keyword evidence="7" id="KW-1185">Reference proteome</keyword>
<keyword evidence="1" id="KW-0805">Transcription regulation</keyword>
<dbReference type="InterPro" id="IPR029016">
    <property type="entry name" value="GAF-like_dom_sf"/>
</dbReference>
<sequence>MAILRLLSRFPDGLGVSAVANTTSIPLASAHRLLQALLEEGMVRKHRGRYIAADNTAAITIDRRERRIRVVARPWILELYNRSRHPVSLAVEAGRMARYIDSLYPKSLTDVILATSPEAPLHCTAVGKTLLAHSPPLASEYLSQNRLHSLTNHSITRPELLESALAQVRLRGFAVEFGEHVTGFASVSVPVLSASGTAYAAVSVAGPVRSFQPAPFIDVLRHTATNMAATLN</sequence>
<keyword evidence="2" id="KW-0238">DNA-binding</keyword>
<dbReference type="PROSITE" id="PS51078">
    <property type="entry name" value="ICLR_ED"/>
    <property type="match status" value="1"/>
</dbReference>
<gene>
    <name evidence="6" type="ORF">ACFPET_16690</name>
</gene>
<dbReference type="PROSITE" id="PS51077">
    <property type="entry name" value="HTH_ICLR"/>
    <property type="match status" value="1"/>
</dbReference>
<comment type="caution">
    <text evidence="6">The sequence shown here is derived from an EMBL/GenBank/DDBJ whole genome shotgun (WGS) entry which is preliminary data.</text>
</comment>
<proteinExistence type="predicted"/>
<evidence type="ECO:0000256" key="3">
    <source>
        <dbReference type="ARBA" id="ARBA00023163"/>
    </source>
</evidence>
<dbReference type="InterPro" id="IPR014757">
    <property type="entry name" value="Tscrpt_reg_IclR_C"/>
</dbReference>
<dbReference type="SUPFAM" id="SSF55781">
    <property type="entry name" value="GAF domain-like"/>
    <property type="match status" value="1"/>
</dbReference>
<dbReference type="Pfam" id="PF09339">
    <property type="entry name" value="HTH_IclR"/>
    <property type="match status" value="1"/>
</dbReference>
<evidence type="ECO:0000313" key="6">
    <source>
        <dbReference type="EMBL" id="MFC4336840.1"/>
    </source>
</evidence>
<dbReference type="Pfam" id="PF01614">
    <property type="entry name" value="IclR_C"/>
    <property type="match status" value="1"/>
</dbReference>
<dbReference type="EMBL" id="JBHSDK010000023">
    <property type="protein sequence ID" value="MFC4336840.1"/>
    <property type="molecule type" value="Genomic_DNA"/>
</dbReference>
<reference evidence="7" key="1">
    <citation type="journal article" date="2019" name="Int. J. Syst. Evol. Microbiol.">
        <title>The Global Catalogue of Microorganisms (GCM) 10K type strain sequencing project: providing services to taxonomists for standard genome sequencing and annotation.</title>
        <authorList>
            <consortium name="The Broad Institute Genomics Platform"/>
            <consortium name="The Broad Institute Genome Sequencing Center for Infectious Disease"/>
            <person name="Wu L."/>
            <person name="Ma J."/>
        </authorList>
    </citation>
    <scope>NUCLEOTIDE SEQUENCE [LARGE SCALE GENOMIC DNA]</scope>
    <source>
        <strain evidence="7">IBRC-M 10908</strain>
    </source>
</reference>
<dbReference type="InterPro" id="IPR005471">
    <property type="entry name" value="Tscrpt_reg_IclR_N"/>
</dbReference>